<evidence type="ECO:0000256" key="7">
    <source>
        <dbReference type="ARBA" id="ARBA00023278"/>
    </source>
</evidence>
<protein>
    <recommendedName>
        <fullName evidence="11">Encoded protein</fullName>
    </recommendedName>
</protein>
<evidence type="ECO:0008006" key="11">
    <source>
        <dbReference type="Google" id="ProtNLM"/>
    </source>
</evidence>
<comment type="caution">
    <text evidence="9">The sequence shown here is derived from an EMBL/GenBank/DDBJ whole genome shotgun (WGS) entry which is preliminary data.</text>
</comment>
<evidence type="ECO:0000256" key="5">
    <source>
        <dbReference type="ARBA" id="ARBA00022702"/>
    </source>
</evidence>
<dbReference type="Proteomes" id="UP000827721">
    <property type="component" value="Unassembled WGS sequence"/>
</dbReference>
<accession>A0ABQ8HQE3</accession>
<gene>
    <name evidence="9" type="ORF">JRO89_XS08G0184200</name>
</gene>
<sequence>MKIPLILPFNYMAKLTYTCLFFLLMILSHELCIEARKLKTRKNLKCAKCLFSPDGQRVARHTKKDGHASTSISHKTSVEGFVDAFRPTAPGHSPGVGHSIGN</sequence>
<keyword evidence="8" id="KW-0472">Membrane</keyword>
<keyword evidence="8" id="KW-0812">Transmembrane</keyword>
<dbReference type="PANTHER" id="PTHR33348:SF34">
    <property type="entry name" value="ENCODED PEPTIDE-RELATED"/>
    <property type="match status" value="1"/>
</dbReference>
<evidence type="ECO:0000313" key="9">
    <source>
        <dbReference type="EMBL" id="KAH7566548.1"/>
    </source>
</evidence>
<dbReference type="EMBL" id="JAFEMO010000008">
    <property type="protein sequence ID" value="KAH7566548.1"/>
    <property type="molecule type" value="Genomic_DNA"/>
</dbReference>
<evidence type="ECO:0000256" key="2">
    <source>
        <dbReference type="ARBA" id="ARBA00008963"/>
    </source>
</evidence>
<keyword evidence="10" id="KW-1185">Reference proteome</keyword>
<reference evidence="9 10" key="1">
    <citation type="submission" date="2021-02" db="EMBL/GenBank/DDBJ databases">
        <title>Plant Genome Project.</title>
        <authorList>
            <person name="Zhang R.-G."/>
        </authorList>
    </citation>
    <scope>NUCLEOTIDE SEQUENCE [LARGE SCALE GENOMIC DNA]</scope>
    <source>
        <tissue evidence="9">Leaves</tissue>
    </source>
</reference>
<comment type="subcellular location">
    <subcellularLocation>
        <location evidence="1">Secreted</location>
        <location evidence="1">Extracellular space</location>
        <location evidence="1">Apoplast</location>
    </subcellularLocation>
</comment>
<proteinExistence type="inferred from homology"/>
<evidence type="ECO:0000256" key="4">
    <source>
        <dbReference type="ARBA" id="ARBA00022525"/>
    </source>
</evidence>
<organism evidence="9 10">
    <name type="scientific">Xanthoceras sorbifolium</name>
    <dbReference type="NCBI Taxonomy" id="99658"/>
    <lineage>
        <taxon>Eukaryota</taxon>
        <taxon>Viridiplantae</taxon>
        <taxon>Streptophyta</taxon>
        <taxon>Embryophyta</taxon>
        <taxon>Tracheophyta</taxon>
        <taxon>Spermatophyta</taxon>
        <taxon>Magnoliopsida</taxon>
        <taxon>eudicotyledons</taxon>
        <taxon>Gunneridae</taxon>
        <taxon>Pentapetalae</taxon>
        <taxon>rosids</taxon>
        <taxon>malvids</taxon>
        <taxon>Sapindales</taxon>
        <taxon>Sapindaceae</taxon>
        <taxon>Xanthoceroideae</taxon>
        <taxon>Xanthoceras</taxon>
    </lineage>
</organism>
<keyword evidence="5" id="KW-0372">Hormone</keyword>
<keyword evidence="6" id="KW-0732">Signal</keyword>
<dbReference type="PANTHER" id="PTHR33348">
    <property type="entry name" value="PRECURSOR OF CEP5"/>
    <property type="match status" value="1"/>
</dbReference>
<dbReference type="InterPro" id="IPR033250">
    <property type="entry name" value="CEP"/>
</dbReference>
<keyword evidence="4" id="KW-0964">Secreted</keyword>
<evidence type="ECO:0000256" key="3">
    <source>
        <dbReference type="ARBA" id="ARBA00022523"/>
    </source>
</evidence>
<feature type="transmembrane region" description="Helical" evidence="8">
    <location>
        <begin position="15"/>
        <end position="33"/>
    </location>
</feature>
<evidence type="ECO:0000256" key="8">
    <source>
        <dbReference type="SAM" id="Phobius"/>
    </source>
</evidence>
<evidence type="ECO:0000313" key="10">
    <source>
        <dbReference type="Proteomes" id="UP000827721"/>
    </source>
</evidence>
<comment type="similarity">
    <text evidence="2">Belongs to the C-terminally encoded plant signaling peptide (CEP) family.</text>
</comment>
<keyword evidence="3" id="KW-0052">Apoplast</keyword>
<name>A0ABQ8HQE3_9ROSI</name>
<keyword evidence="7" id="KW-0379">Hydroxylation</keyword>
<evidence type="ECO:0000256" key="6">
    <source>
        <dbReference type="ARBA" id="ARBA00022729"/>
    </source>
</evidence>
<evidence type="ECO:0000256" key="1">
    <source>
        <dbReference type="ARBA" id="ARBA00004271"/>
    </source>
</evidence>
<keyword evidence="8" id="KW-1133">Transmembrane helix</keyword>